<feature type="transmembrane region" description="Helical" evidence="8">
    <location>
        <begin position="136"/>
        <end position="162"/>
    </location>
</feature>
<organism evidence="10 11">
    <name type="scientific">Halarcobacter ebronensis</name>
    <dbReference type="NCBI Taxonomy" id="1462615"/>
    <lineage>
        <taxon>Bacteria</taxon>
        <taxon>Pseudomonadati</taxon>
        <taxon>Campylobacterota</taxon>
        <taxon>Epsilonproteobacteria</taxon>
        <taxon>Campylobacterales</taxon>
        <taxon>Arcobacteraceae</taxon>
        <taxon>Halarcobacter</taxon>
    </lineage>
</organism>
<dbReference type="GO" id="GO:0016020">
    <property type="term" value="C:membrane"/>
    <property type="evidence" value="ECO:0007669"/>
    <property type="project" value="UniProtKB-SubCell"/>
</dbReference>
<comment type="caution">
    <text evidence="10">The sequence shown here is derived from an EMBL/GenBank/DDBJ whole genome shotgun (WGS) entry which is preliminary data.</text>
</comment>
<accession>A0A4Q0Y1G1</accession>
<feature type="non-terminal residue" evidence="10">
    <location>
        <position position="1"/>
    </location>
</feature>
<dbReference type="InterPro" id="IPR029020">
    <property type="entry name" value="Ammonium/urea_transptr"/>
</dbReference>
<name>A0A4Q0Y1G1_9BACT</name>
<dbReference type="EMBL" id="PDKJ01000080">
    <property type="protein sequence ID" value="RXJ62964.1"/>
    <property type="molecule type" value="Genomic_DNA"/>
</dbReference>
<dbReference type="PANTHER" id="PTHR11730:SF6">
    <property type="entry name" value="AMMONIUM TRANSPORTER"/>
    <property type="match status" value="1"/>
</dbReference>
<evidence type="ECO:0000313" key="10">
    <source>
        <dbReference type="EMBL" id="RXJ62964.1"/>
    </source>
</evidence>
<dbReference type="GO" id="GO:0097272">
    <property type="term" value="P:ammonium homeostasis"/>
    <property type="evidence" value="ECO:0007669"/>
    <property type="project" value="TreeGrafter"/>
</dbReference>
<dbReference type="InterPro" id="IPR024041">
    <property type="entry name" value="NH4_transpt_AmtB-like_dom"/>
</dbReference>
<gene>
    <name evidence="10" type="ORF">CRV08_15980</name>
</gene>
<dbReference type="Pfam" id="PF00909">
    <property type="entry name" value="Ammonium_transp"/>
    <property type="match status" value="1"/>
</dbReference>
<dbReference type="RefSeq" id="WP_164970340.1">
    <property type="nucleotide sequence ID" value="NZ_PDKJ01000080.1"/>
</dbReference>
<evidence type="ECO:0000256" key="3">
    <source>
        <dbReference type="ARBA" id="ARBA00022448"/>
    </source>
</evidence>
<keyword evidence="4 8" id="KW-0812">Transmembrane</keyword>
<feature type="domain" description="Ammonium transporter AmtB-like" evidence="9">
    <location>
        <begin position="3"/>
        <end position="185"/>
    </location>
</feature>
<protein>
    <submittedName>
        <fullName evidence="10">Ammonium transporter</fullName>
    </submittedName>
</protein>
<reference evidence="10 11" key="1">
    <citation type="submission" date="2017-10" db="EMBL/GenBank/DDBJ databases">
        <title>Genomics of the genus Arcobacter.</title>
        <authorList>
            <person name="Perez-Cataluna A."/>
            <person name="Figueras M.J."/>
        </authorList>
    </citation>
    <scope>NUCLEOTIDE SEQUENCE [LARGE SCALE GENOMIC DNA]</scope>
    <source>
        <strain evidence="10 11">CECT 8993</strain>
    </source>
</reference>
<evidence type="ECO:0000256" key="7">
    <source>
        <dbReference type="ARBA" id="ARBA00023177"/>
    </source>
</evidence>
<dbReference type="AlphaFoldDB" id="A0A4Q0Y1G1"/>
<feature type="transmembrane region" description="Helical" evidence="8">
    <location>
        <begin position="105"/>
        <end position="124"/>
    </location>
</feature>
<dbReference type="Gene3D" id="1.10.3430.10">
    <property type="entry name" value="Ammonium transporter AmtB like domains"/>
    <property type="match status" value="1"/>
</dbReference>
<evidence type="ECO:0000256" key="8">
    <source>
        <dbReference type="SAM" id="Phobius"/>
    </source>
</evidence>
<evidence type="ECO:0000256" key="5">
    <source>
        <dbReference type="ARBA" id="ARBA00022989"/>
    </source>
</evidence>
<feature type="transmembrane region" description="Helical" evidence="8">
    <location>
        <begin position="20"/>
        <end position="42"/>
    </location>
</feature>
<keyword evidence="3" id="KW-0813">Transport</keyword>
<dbReference type="SUPFAM" id="SSF111352">
    <property type="entry name" value="Ammonium transporter"/>
    <property type="match status" value="1"/>
</dbReference>
<comment type="similarity">
    <text evidence="2">Belongs to the ammonia transporter channel (TC 1.A.11.2) family.</text>
</comment>
<proteinExistence type="inferred from homology"/>
<evidence type="ECO:0000256" key="2">
    <source>
        <dbReference type="ARBA" id="ARBA00005887"/>
    </source>
</evidence>
<evidence type="ECO:0000259" key="9">
    <source>
        <dbReference type="Pfam" id="PF00909"/>
    </source>
</evidence>
<dbReference type="Proteomes" id="UP000290172">
    <property type="component" value="Unassembled WGS sequence"/>
</dbReference>
<evidence type="ECO:0000256" key="6">
    <source>
        <dbReference type="ARBA" id="ARBA00023136"/>
    </source>
</evidence>
<dbReference type="GO" id="GO:0008519">
    <property type="term" value="F:ammonium channel activity"/>
    <property type="evidence" value="ECO:0007669"/>
    <property type="project" value="InterPro"/>
</dbReference>
<keyword evidence="6 8" id="KW-0472">Membrane</keyword>
<keyword evidence="5 8" id="KW-1133">Transmembrane helix</keyword>
<comment type="subcellular location">
    <subcellularLocation>
        <location evidence="1">Membrane</location>
        <topology evidence="1">Multi-pass membrane protein</topology>
    </subcellularLocation>
</comment>
<feature type="transmembrane region" description="Helical" evidence="8">
    <location>
        <begin position="49"/>
        <end position="66"/>
    </location>
</feature>
<keyword evidence="7" id="KW-0924">Ammonia transport</keyword>
<sequence>LAWFGFNAGSLLKFDAQITLILLNTLISAIFGGFAAWILTFANHEKTKVELFSFGIIAGLVGITAGCHLFTIYQAAVVGFISAMIMHFSNEFISKKLKIDDPLNVIGIHGFAGAWGTLAIALFTASPTGLSFVEFFIVQTLGIFSAFIFSFTLGIILFLILYRYKFLRVKKRSEVLGLNTSEHNAKLPWVETIESI</sequence>
<dbReference type="PANTHER" id="PTHR11730">
    <property type="entry name" value="AMMONIUM TRANSPORTER"/>
    <property type="match status" value="1"/>
</dbReference>
<evidence type="ECO:0000313" key="11">
    <source>
        <dbReference type="Proteomes" id="UP000290172"/>
    </source>
</evidence>
<feature type="transmembrane region" description="Helical" evidence="8">
    <location>
        <begin position="72"/>
        <end position="93"/>
    </location>
</feature>
<feature type="non-terminal residue" evidence="10">
    <location>
        <position position="196"/>
    </location>
</feature>
<evidence type="ECO:0000256" key="1">
    <source>
        <dbReference type="ARBA" id="ARBA00004141"/>
    </source>
</evidence>
<evidence type="ECO:0000256" key="4">
    <source>
        <dbReference type="ARBA" id="ARBA00022692"/>
    </source>
</evidence>